<feature type="chain" id="PRO_5012513115" evidence="2">
    <location>
        <begin position="17"/>
        <end position="60"/>
    </location>
</feature>
<name>A0A251UJU4_HELAN</name>
<reference evidence="3 5" key="1">
    <citation type="journal article" date="2017" name="Nature">
        <title>The sunflower genome provides insights into oil metabolism, flowering and Asterid evolution.</title>
        <authorList>
            <person name="Badouin H."/>
            <person name="Gouzy J."/>
            <person name="Grassa C.J."/>
            <person name="Murat F."/>
            <person name="Staton S.E."/>
            <person name="Cottret L."/>
            <person name="Lelandais-Briere C."/>
            <person name="Owens G.L."/>
            <person name="Carrere S."/>
            <person name="Mayjonade B."/>
            <person name="Legrand L."/>
            <person name="Gill N."/>
            <person name="Kane N.C."/>
            <person name="Bowers J.E."/>
            <person name="Hubner S."/>
            <person name="Bellec A."/>
            <person name="Berard A."/>
            <person name="Berges H."/>
            <person name="Blanchet N."/>
            <person name="Boniface M.C."/>
            <person name="Brunel D."/>
            <person name="Catrice O."/>
            <person name="Chaidir N."/>
            <person name="Claudel C."/>
            <person name="Donnadieu C."/>
            <person name="Faraut T."/>
            <person name="Fievet G."/>
            <person name="Helmstetter N."/>
            <person name="King M."/>
            <person name="Knapp S.J."/>
            <person name="Lai Z."/>
            <person name="Le Paslier M.C."/>
            <person name="Lippi Y."/>
            <person name="Lorenzon L."/>
            <person name="Mandel J.R."/>
            <person name="Marage G."/>
            <person name="Marchand G."/>
            <person name="Marquand E."/>
            <person name="Bret-Mestries E."/>
            <person name="Morien E."/>
            <person name="Nambeesan S."/>
            <person name="Nguyen T."/>
            <person name="Pegot-Espagnet P."/>
            <person name="Pouilly N."/>
            <person name="Raftis F."/>
            <person name="Sallet E."/>
            <person name="Schiex T."/>
            <person name="Thomas J."/>
            <person name="Vandecasteele C."/>
            <person name="Vares D."/>
            <person name="Vear F."/>
            <person name="Vautrin S."/>
            <person name="Crespi M."/>
            <person name="Mangin B."/>
            <person name="Burke J.M."/>
            <person name="Salse J."/>
            <person name="Munos S."/>
            <person name="Vincourt P."/>
            <person name="Rieseberg L.H."/>
            <person name="Langlade N.B."/>
        </authorList>
    </citation>
    <scope>NUCLEOTIDE SEQUENCE [LARGE SCALE GENOMIC DNA]</scope>
    <source>
        <strain evidence="5">cv. SF193</strain>
        <tissue evidence="3">Leaves</tissue>
    </source>
</reference>
<sequence>MILFLIILLILTDSNFFYDFSHLFLSLVLHTQKKHKATESKQTQTPDPSHLLPTNQNPSF</sequence>
<dbReference type="Gramene" id="mRNA:HanXRQr2_Chr06g0251341">
    <property type="protein sequence ID" value="CDS:HanXRQr2_Chr06g0251341.1"/>
    <property type="gene ID" value="HanXRQr2_Chr06g0251341"/>
</dbReference>
<dbReference type="InParanoid" id="A0A251UJU4"/>
<reference evidence="4" key="2">
    <citation type="submission" date="2017-02" db="EMBL/GenBank/DDBJ databases">
        <title>Sunflower complete genome.</title>
        <authorList>
            <person name="Langlade N."/>
            <person name="Munos S."/>
        </authorList>
    </citation>
    <scope>NUCLEOTIDE SEQUENCE [LARGE SCALE GENOMIC DNA]</scope>
    <source>
        <tissue evidence="4">Leaves</tissue>
    </source>
</reference>
<proteinExistence type="predicted"/>
<keyword evidence="2" id="KW-0732">Signal</keyword>
<feature type="compositionally biased region" description="Polar residues" evidence="1">
    <location>
        <begin position="40"/>
        <end position="60"/>
    </location>
</feature>
<evidence type="ECO:0000313" key="4">
    <source>
        <dbReference type="EMBL" id="OTG22601.1"/>
    </source>
</evidence>
<evidence type="ECO:0000256" key="1">
    <source>
        <dbReference type="SAM" id="MobiDB-lite"/>
    </source>
</evidence>
<protein>
    <submittedName>
        <fullName evidence="4">Uncharacterized protein</fullName>
    </submittedName>
</protein>
<dbReference type="EMBL" id="CM007895">
    <property type="protein sequence ID" value="OTG22601.1"/>
    <property type="molecule type" value="Genomic_DNA"/>
</dbReference>
<evidence type="ECO:0000313" key="5">
    <source>
        <dbReference type="Proteomes" id="UP000215914"/>
    </source>
</evidence>
<evidence type="ECO:0000256" key="2">
    <source>
        <dbReference type="SAM" id="SignalP"/>
    </source>
</evidence>
<evidence type="ECO:0000313" key="3">
    <source>
        <dbReference type="EMBL" id="KAF5801717.1"/>
    </source>
</evidence>
<gene>
    <name evidence="4" type="ORF">HannXRQ_Chr06g0173321</name>
    <name evidence="3" type="ORF">HanXRQr2_Chr06g0251341</name>
</gene>
<feature type="signal peptide" evidence="2">
    <location>
        <begin position="1"/>
        <end position="16"/>
    </location>
</feature>
<dbReference type="Proteomes" id="UP000215914">
    <property type="component" value="Chromosome 6"/>
</dbReference>
<dbReference type="AlphaFoldDB" id="A0A251UJU4"/>
<accession>A0A251UJU4</accession>
<keyword evidence="5" id="KW-1185">Reference proteome</keyword>
<organism evidence="4 5">
    <name type="scientific">Helianthus annuus</name>
    <name type="common">Common sunflower</name>
    <dbReference type="NCBI Taxonomy" id="4232"/>
    <lineage>
        <taxon>Eukaryota</taxon>
        <taxon>Viridiplantae</taxon>
        <taxon>Streptophyta</taxon>
        <taxon>Embryophyta</taxon>
        <taxon>Tracheophyta</taxon>
        <taxon>Spermatophyta</taxon>
        <taxon>Magnoliopsida</taxon>
        <taxon>eudicotyledons</taxon>
        <taxon>Gunneridae</taxon>
        <taxon>Pentapetalae</taxon>
        <taxon>asterids</taxon>
        <taxon>campanulids</taxon>
        <taxon>Asterales</taxon>
        <taxon>Asteraceae</taxon>
        <taxon>Asteroideae</taxon>
        <taxon>Heliantheae alliance</taxon>
        <taxon>Heliantheae</taxon>
        <taxon>Helianthus</taxon>
    </lineage>
</organism>
<feature type="region of interest" description="Disordered" evidence="1">
    <location>
        <begin position="36"/>
        <end position="60"/>
    </location>
</feature>
<dbReference type="EMBL" id="MNCJ02000321">
    <property type="protein sequence ID" value="KAF5801717.1"/>
    <property type="molecule type" value="Genomic_DNA"/>
</dbReference>
<reference evidence="3" key="3">
    <citation type="submission" date="2020-06" db="EMBL/GenBank/DDBJ databases">
        <title>Helianthus annuus Genome sequencing and assembly Release 2.</title>
        <authorList>
            <person name="Gouzy J."/>
            <person name="Langlade N."/>
            <person name="Munos S."/>
        </authorList>
    </citation>
    <scope>NUCLEOTIDE SEQUENCE</scope>
    <source>
        <tissue evidence="3">Leaves</tissue>
    </source>
</reference>